<accession>A0AAY4C295</accession>
<dbReference type="Proteomes" id="UP000694580">
    <property type="component" value="Unplaced"/>
</dbReference>
<dbReference type="SMART" id="SM00409">
    <property type="entry name" value="IG"/>
    <property type="match status" value="1"/>
</dbReference>
<evidence type="ECO:0000313" key="3">
    <source>
        <dbReference type="Proteomes" id="UP000694580"/>
    </source>
</evidence>
<dbReference type="Pfam" id="PF07686">
    <property type="entry name" value="V-set"/>
    <property type="match status" value="1"/>
</dbReference>
<keyword evidence="3" id="KW-1185">Reference proteome</keyword>
<dbReference type="Ensembl" id="ENSDCDT00010033013.1">
    <property type="protein sequence ID" value="ENSDCDP00010026646.1"/>
    <property type="gene ID" value="ENSDCDG00010016920.1"/>
</dbReference>
<organism evidence="2 3">
    <name type="scientific">Denticeps clupeoides</name>
    <name type="common">denticle herring</name>
    <dbReference type="NCBI Taxonomy" id="299321"/>
    <lineage>
        <taxon>Eukaryota</taxon>
        <taxon>Metazoa</taxon>
        <taxon>Chordata</taxon>
        <taxon>Craniata</taxon>
        <taxon>Vertebrata</taxon>
        <taxon>Euteleostomi</taxon>
        <taxon>Actinopterygii</taxon>
        <taxon>Neopterygii</taxon>
        <taxon>Teleostei</taxon>
        <taxon>Clupei</taxon>
        <taxon>Clupeiformes</taxon>
        <taxon>Denticipitoidei</taxon>
        <taxon>Denticipitidae</taxon>
        <taxon>Denticeps</taxon>
    </lineage>
</organism>
<dbReference type="InterPro" id="IPR013783">
    <property type="entry name" value="Ig-like_fold"/>
</dbReference>
<dbReference type="SUPFAM" id="SSF48726">
    <property type="entry name" value="Immunoglobulin"/>
    <property type="match status" value="1"/>
</dbReference>
<dbReference type="InterPro" id="IPR003599">
    <property type="entry name" value="Ig_sub"/>
</dbReference>
<dbReference type="InterPro" id="IPR013106">
    <property type="entry name" value="Ig_V-set"/>
</dbReference>
<protein>
    <recommendedName>
        <fullName evidence="1">Immunoglobulin domain-containing protein</fullName>
    </recommendedName>
</protein>
<feature type="domain" description="Immunoglobulin" evidence="1">
    <location>
        <begin position="23"/>
        <end position="124"/>
    </location>
</feature>
<proteinExistence type="predicted"/>
<dbReference type="Gene3D" id="2.60.40.10">
    <property type="entry name" value="Immunoglobulins"/>
    <property type="match status" value="1"/>
</dbReference>
<dbReference type="AlphaFoldDB" id="A0AAY4C295"/>
<sequence>VRIDGTWGLTCAQSGQYLKGTMQPPISVDLGQNVTLDCTLKNTDTDKYWCVQLQSQSPVIIMRSFASESTNVYYYNDFFKQKYSLQIPYRLFIQNITRDELGIYYCLEIDPLLKLSSGTRLSITGKGCFYLWLKSIYHFTHSV</sequence>
<dbReference type="InterPro" id="IPR036179">
    <property type="entry name" value="Ig-like_dom_sf"/>
</dbReference>
<name>A0AAY4C295_9TELE</name>
<evidence type="ECO:0000313" key="2">
    <source>
        <dbReference type="Ensembl" id="ENSDCDP00010026646.1"/>
    </source>
</evidence>
<reference evidence="2" key="2">
    <citation type="submission" date="2025-09" db="UniProtKB">
        <authorList>
            <consortium name="Ensembl"/>
        </authorList>
    </citation>
    <scope>IDENTIFICATION</scope>
</reference>
<dbReference type="GeneTree" id="ENSGT00990000204585"/>
<reference evidence="2" key="1">
    <citation type="submission" date="2025-08" db="UniProtKB">
        <authorList>
            <consortium name="Ensembl"/>
        </authorList>
    </citation>
    <scope>IDENTIFICATION</scope>
</reference>
<evidence type="ECO:0000259" key="1">
    <source>
        <dbReference type="SMART" id="SM00409"/>
    </source>
</evidence>